<evidence type="ECO:0000256" key="1">
    <source>
        <dbReference type="SAM" id="Phobius"/>
    </source>
</evidence>
<keyword evidence="1" id="KW-0472">Membrane</keyword>
<protein>
    <recommendedName>
        <fullName evidence="4">Class III signal peptide</fullName>
    </recommendedName>
</protein>
<reference evidence="2 3" key="1">
    <citation type="submission" date="2016-04" db="EMBL/GenBank/DDBJ databases">
        <title>Genome sequence of Methanobrevibacter cuticularis DSM 11139.</title>
        <authorList>
            <person name="Poehlein A."/>
            <person name="Seedorf H."/>
            <person name="Daniel R."/>
        </authorList>
    </citation>
    <scope>NUCLEOTIDE SEQUENCE [LARGE SCALE GENOMIC DNA]</scope>
    <source>
        <strain evidence="2 3">DSM 11139</strain>
    </source>
</reference>
<organism evidence="2 3">
    <name type="scientific">Methanobrevibacter cuticularis</name>
    <dbReference type="NCBI Taxonomy" id="47311"/>
    <lineage>
        <taxon>Archaea</taxon>
        <taxon>Methanobacteriati</taxon>
        <taxon>Methanobacteriota</taxon>
        <taxon>Methanomada group</taxon>
        <taxon>Methanobacteria</taxon>
        <taxon>Methanobacteriales</taxon>
        <taxon>Methanobacteriaceae</taxon>
        <taxon>Methanobrevibacter</taxon>
    </lineage>
</organism>
<accession>A0A166E4F2</accession>
<keyword evidence="1" id="KW-0812">Transmembrane</keyword>
<evidence type="ECO:0000313" key="3">
    <source>
        <dbReference type="Proteomes" id="UP000077275"/>
    </source>
</evidence>
<keyword evidence="1" id="KW-1133">Transmembrane helix</keyword>
<evidence type="ECO:0000313" key="2">
    <source>
        <dbReference type="EMBL" id="KZX16269.1"/>
    </source>
</evidence>
<evidence type="ECO:0008006" key="4">
    <source>
        <dbReference type="Google" id="ProtNLM"/>
    </source>
</evidence>
<name>A0A166E4F2_9EURY</name>
<dbReference type="InterPro" id="IPR007166">
    <property type="entry name" value="Class3_signal_pept_motif"/>
</dbReference>
<dbReference type="Pfam" id="PF04021">
    <property type="entry name" value="Class_IIIsignal"/>
    <property type="match status" value="1"/>
</dbReference>
<dbReference type="EMBL" id="LWMW01000096">
    <property type="protein sequence ID" value="KZX16269.1"/>
    <property type="molecule type" value="Genomic_DNA"/>
</dbReference>
<comment type="caution">
    <text evidence="2">The sequence shown here is derived from an EMBL/GenBank/DDBJ whole genome shotgun (WGS) entry which is preliminary data.</text>
</comment>
<gene>
    <name evidence="2" type="ORF">MBCUT_09470</name>
</gene>
<dbReference type="Proteomes" id="UP000077275">
    <property type="component" value="Unassembled WGS sequence"/>
</dbReference>
<dbReference type="RefSeq" id="WP_067259511.1">
    <property type="nucleotide sequence ID" value="NZ_LWMW01000096.1"/>
</dbReference>
<proteinExistence type="predicted"/>
<sequence length="73" mass="8176">MNLSDIKLLNILSIDEKGQAGAEMLLLMGGMVIIVLIASYFYKDYLLNLGDEMKFTELTELNKSVNNISSKFV</sequence>
<feature type="transmembrane region" description="Helical" evidence="1">
    <location>
        <begin position="21"/>
        <end position="42"/>
    </location>
</feature>
<keyword evidence="3" id="KW-1185">Reference proteome</keyword>
<dbReference type="AlphaFoldDB" id="A0A166E4F2"/>
<dbReference type="PATRIC" id="fig|47311.3.peg.1047"/>